<evidence type="ECO:0000313" key="3">
    <source>
        <dbReference type="Proteomes" id="UP000192335"/>
    </source>
</evidence>
<comment type="caution">
    <text evidence="2">The sequence shown here is derived from an EMBL/GenBank/DDBJ whole genome shotgun (WGS) entry which is preliminary data.</text>
</comment>
<sequence length="139" mass="15471">MGIDKRSQSQTRGCDAVANPEIRAGYERKPHHGHYTHGGGNRTELSDQVTTRSVWLPGPPHRVAVPDFDRRAPSLHDRFMGRATKVQIRPDSSRGQHIPLQDGVQDGVSVEPPLTLSSGHPHQGLPLADTRQSPFWYTR</sequence>
<reference evidence="2 3" key="1">
    <citation type="submission" date="2017-02" db="EMBL/GenBank/DDBJ databases">
        <title>Mycobacterium kansasii genomes.</title>
        <authorList>
            <person name="Borowka P."/>
            <person name="Strapagiel D."/>
            <person name="Marciniak B."/>
            <person name="Lach J."/>
            <person name="Bakula Z."/>
            <person name="Van Ingen J."/>
            <person name="Safianowska A."/>
            <person name="Brzostek A."/>
            <person name="Dziadek J."/>
            <person name="Jagielski T."/>
        </authorList>
    </citation>
    <scope>NUCLEOTIDE SEQUENCE [LARGE SCALE GENOMIC DNA]</scope>
    <source>
        <strain evidence="2 3">12MK</strain>
    </source>
</reference>
<dbReference type="AlphaFoldDB" id="A0A8E2LRJ0"/>
<evidence type="ECO:0000256" key="1">
    <source>
        <dbReference type="SAM" id="MobiDB-lite"/>
    </source>
</evidence>
<dbReference type="EMBL" id="MWQA01000001">
    <property type="protein sequence ID" value="ORC08790.1"/>
    <property type="molecule type" value="Genomic_DNA"/>
</dbReference>
<feature type="compositionally biased region" description="Polar residues" evidence="1">
    <location>
        <begin position="130"/>
        <end position="139"/>
    </location>
</feature>
<accession>A0A8E2LRJ0</accession>
<evidence type="ECO:0000313" key="2">
    <source>
        <dbReference type="EMBL" id="ORC08790.1"/>
    </source>
</evidence>
<feature type="region of interest" description="Disordered" evidence="1">
    <location>
        <begin position="1"/>
        <end position="49"/>
    </location>
</feature>
<organism evidence="2 3">
    <name type="scientific">Mycobacterium persicum</name>
    <dbReference type="NCBI Taxonomy" id="1487726"/>
    <lineage>
        <taxon>Bacteria</taxon>
        <taxon>Bacillati</taxon>
        <taxon>Actinomycetota</taxon>
        <taxon>Actinomycetes</taxon>
        <taxon>Mycobacteriales</taxon>
        <taxon>Mycobacteriaceae</taxon>
        <taxon>Mycobacterium</taxon>
    </lineage>
</organism>
<feature type="region of interest" description="Disordered" evidence="1">
    <location>
        <begin position="85"/>
        <end position="139"/>
    </location>
</feature>
<dbReference type="Proteomes" id="UP000192335">
    <property type="component" value="Unassembled WGS sequence"/>
</dbReference>
<proteinExistence type="predicted"/>
<name>A0A8E2LRJ0_9MYCO</name>
<gene>
    <name evidence="2" type="ORF">B4U45_21535</name>
</gene>
<protein>
    <submittedName>
        <fullName evidence="2">Uncharacterized protein</fullName>
    </submittedName>
</protein>